<feature type="domain" description="HNH endonuclease 5" evidence="1">
    <location>
        <begin position="28"/>
        <end position="75"/>
    </location>
</feature>
<name>A0A1V0S9T0_9VIRU</name>
<dbReference type="InterPro" id="IPR003615">
    <property type="entry name" value="HNH_nuc"/>
</dbReference>
<reference evidence="2" key="1">
    <citation type="journal article" date="2017" name="Science">
        <title>Giant viruses with an expanded complement of translation system components.</title>
        <authorList>
            <person name="Schulz F."/>
            <person name="Yutin N."/>
            <person name="Ivanova N.N."/>
            <person name="Ortega D.R."/>
            <person name="Lee T.K."/>
            <person name="Vierheilig J."/>
            <person name="Daims H."/>
            <person name="Horn M."/>
            <person name="Wagner M."/>
            <person name="Jensen G.J."/>
            <person name="Kyrpides N.C."/>
            <person name="Koonin E.V."/>
            <person name="Woyke T."/>
        </authorList>
    </citation>
    <scope>NUCLEOTIDE SEQUENCE</scope>
    <source>
        <strain evidence="2">CTV1</strain>
    </source>
</reference>
<sequence length="108" mass="12439">MGKKKIPSAVRNKVWNTYVGIDKAIDKCFCCNDEPITKTNFQYGHIISEAKGGEINVLNLRPVCSNCNLSMGTQNMIDFMKQYKFNIRNDFQISDQYKKKSCQKIISF</sequence>
<dbReference type="EMBL" id="KY684083">
    <property type="protein sequence ID" value="ARF08475.1"/>
    <property type="molecule type" value="Genomic_DNA"/>
</dbReference>
<keyword evidence="2" id="KW-0255">Endonuclease</keyword>
<proteinExistence type="predicted"/>
<dbReference type="GO" id="GO:0004519">
    <property type="term" value="F:endonuclease activity"/>
    <property type="evidence" value="ECO:0007669"/>
    <property type="project" value="UniProtKB-KW"/>
</dbReference>
<organism evidence="2">
    <name type="scientific">Catovirus CTV1</name>
    <dbReference type="NCBI Taxonomy" id="1977631"/>
    <lineage>
        <taxon>Viruses</taxon>
        <taxon>Varidnaviria</taxon>
        <taxon>Bamfordvirae</taxon>
        <taxon>Nucleocytoviricota</taxon>
        <taxon>Megaviricetes</taxon>
        <taxon>Imitervirales</taxon>
        <taxon>Mimiviridae</taxon>
        <taxon>Klosneuvirinae</taxon>
        <taxon>Catovirus</taxon>
    </lineage>
</organism>
<keyword evidence="2" id="KW-0540">Nuclease</keyword>
<dbReference type="Pfam" id="PF14279">
    <property type="entry name" value="HNH_5"/>
    <property type="match status" value="1"/>
</dbReference>
<gene>
    <name evidence="2" type="ORF">Catovirus_1_525</name>
</gene>
<keyword evidence="2" id="KW-0378">Hydrolase</keyword>
<protein>
    <submittedName>
        <fullName evidence="2">HNH endonuclease</fullName>
    </submittedName>
</protein>
<dbReference type="InterPro" id="IPR029471">
    <property type="entry name" value="HNH_5"/>
</dbReference>
<dbReference type="Gene3D" id="1.10.30.50">
    <property type="match status" value="1"/>
</dbReference>
<accession>A0A1V0S9T0</accession>
<evidence type="ECO:0000259" key="1">
    <source>
        <dbReference type="Pfam" id="PF14279"/>
    </source>
</evidence>
<dbReference type="CDD" id="cd00085">
    <property type="entry name" value="HNHc"/>
    <property type="match status" value="1"/>
</dbReference>
<evidence type="ECO:0000313" key="2">
    <source>
        <dbReference type="EMBL" id="ARF08475.1"/>
    </source>
</evidence>